<dbReference type="GO" id="GO:0048188">
    <property type="term" value="C:Set1C/COMPASS complex"/>
    <property type="evidence" value="ECO:0007669"/>
    <property type="project" value="InterPro"/>
</dbReference>
<evidence type="ECO:0000259" key="8">
    <source>
        <dbReference type="PROSITE" id="PS50016"/>
    </source>
</evidence>
<dbReference type="InterPro" id="IPR037869">
    <property type="entry name" value="Spp1/CFP1"/>
</dbReference>
<feature type="region of interest" description="Disordered" evidence="7">
    <location>
        <begin position="551"/>
        <end position="600"/>
    </location>
</feature>
<sequence>MSAPTPRADPGPDLFSQTAPHPIPVDSQRSLSRSFPPFLVAERIPERSHSPSEGGMPAFHPGRTHLPTPQSPDYMGQYLNLQPPESPLAQASYMYSTVGRASYGMPLQKPGPMTAMPGHSPQQQPLTPETSPYTPRYDSSRYMTPTIPQFNPHSANFATPRAVSSAAFPSPVTAIKPASRLTTPPPSAPSPVNLSSPFSDKLTLADKAGTSLPRPGSSRPTSTQIPVHIDDIFSSSTSSSNPSSSQPTPAPSSSSVQTSIRPFSPYSSAPPLAAPTPVPGGEMERIRKAMMQNHLAQYQEAEARRPDYLRRAKRPLSPPAPTDDDGSRRPGVGIMDSPHKGRRITLFQETSDESFEESLMAGGYGRYRTADWVRQPQPMAPTPGPPGPSTIAKPVEESQPPRPLTEKELRKRKRLEAFQTNETTNTTSDPHTSKLFPVNVEVLGRVLVDAVSEEHGFAPSAVDSLPTKNLGGGKRVMAVNNSNKKTTKKKTQEPSAREKKAALLAAAALEDASEKPNWPDAEFPWRMRSEERAELTKEDDEHRMRMLENFFGRDTDAEDGSDEEEGNGGDDEDLLDPAEWTRVYEPGAQRPIPTRGGRGKMVQLSADPLVNRPVGGAKRSRFFPTDPGDARAALLAKKSVRSLAFRQKRRERAQGPGAETEEVKCICRGKYDDAGQVVQCDICQTWYHLHCIGIRNIKDLGPEEDPWFCEKCIVVERSASSDSEPEEARAPEPTFVPTDNEPPRAIHSSDTPIFQPSALQESPMPWMPATPKTPTRSPANPRTDFSSFSSMSSSGSRALLTPQGPSSSSPLRRSSVQIYGRDTPGLPDVDDVFDPMSTPSRGIKFGGAGAFLTTPKNMTWPIRPNGLFETPSRRRDSSSRLFGAPGTLDESAGGGGFGSPFGFRMAAYDDSPIRRDTAPVGDGQRARGGRLLDSPMAPSVGGTGRYLGHVMTLEDSPVMWSTKGKERAHDGLFPCDVSRLSG</sequence>
<feature type="compositionally biased region" description="Polar residues" evidence="7">
    <location>
        <begin position="748"/>
        <end position="760"/>
    </location>
</feature>
<dbReference type="InterPro" id="IPR019786">
    <property type="entry name" value="Zinc_finger_PHD-type_CS"/>
</dbReference>
<keyword evidence="5" id="KW-0539">Nucleus</keyword>
<dbReference type="InterPro" id="IPR013083">
    <property type="entry name" value="Znf_RING/FYVE/PHD"/>
</dbReference>
<feature type="compositionally biased region" description="Low complexity" evidence="7">
    <location>
        <begin position="805"/>
        <end position="815"/>
    </location>
</feature>
<feature type="compositionally biased region" description="Acidic residues" evidence="7">
    <location>
        <begin position="556"/>
        <end position="576"/>
    </location>
</feature>
<dbReference type="Gene3D" id="3.30.40.10">
    <property type="entry name" value="Zinc/RING finger domain, C3HC4 (zinc finger)"/>
    <property type="match status" value="1"/>
</dbReference>
<dbReference type="Proteomes" id="UP001215598">
    <property type="component" value="Unassembled WGS sequence"/>
</dbReference>
<dbReference type="GO" id="GO:0045893">
    <property type="term" value="P:positive regulation of DNA-templated transcription"/>
    <property type="evidence" value="ECO:0007669"/>
    <property type="project" value="TreeGrafter"/>
</dbReference>
<dbReference type="InterPro" id="IPR001965">
    <property type="entry name" value="Znf_PHD"/>
</dbReference>
<feature type="domain" description="PHD-type" evidence="8">
    <location>
        <begin position="662"/>
        <end position="715"/>
    </location>
</feature>
<evidence type="ECO:0000256" key="3">
    <source>
        <dbReference type="ARBA" id="ARBA00022771"/>
    </source>
</evidence>
<evidence type="ECO:0000256" key="1">
    <source>
        <dbReference type="ARBA" id="ARBA00004123"/>
    </source>
</evidence>
<evidence type="ECO:0000256" key="6">
    <source>
        <dbReference type="PROSITE-ProRule" id="PRU00146"/>
    </source>
</evidence>
<dbReference type="Pfam" id="PF00628">
    <property type="entry name" value="PHD"/>
    <property type="match status" value="1"/>
</dbReference>
<dbReference type="PANTHER" id="PTHR46174:SF1">
    <property type="entry name" value="CXXC-TYPE ZINC FINGER PROTEIN 1"/>
    <property type="match status" value="1"/>
</dbReference>
<evidence type="ECO:0000313" key="10">
    <source>
        <dbReference type="Proteomes" id="UP001215598"/>
    </source>
</evidence>
<accession>A0AAD7IL71</accession>
<dbReference type="EMBL" id="JARKIB010000089">
    <property type="protein sequence ID" value="KAJ7743818.1"/>
    <property type="molecule type" value="Genomic_DNA"/>
</dbReference>
<feature type="compositionally biased region" description="Basic and acidic residues" evidence="7">
    <location>
        <begin position="301"/>
        <end position="310"/>
    </location>
</feature>
<dbReference type="PROSITE" id="PS50016">
    <property type="entry name" value="ZF_PHD_2"/>
    <property type="match status" value="1"/>
</dbReference>
<dbReference type="SUPFAM" id="SSF57903">
    <property type="entry name" value="FYVE/PHD zinc finger"/>
    <property type="match status" value="1"/>
</dbReference>
<dbReference type="PANTHER" id="PTHR46174">
    <property type="entry name" value="CXXC-TYPE ZINC FINGER PROTEIN 1"/>
    <property type="match status" value="1"/>
</dbReference>
<feature type="region of interest" description="Disordered" evidence="7">
    <location>
        <begin position="862"/>
        <end position="895"/>
    </location>
</feature>
<feature type="compositionally biased region" description="Pro residues" evidence="7">
    <location>
        <begin position="378"/>
        <end position="388"/>
    </location>
</feature>
<keyword evidence="2" id="KW-0479">Metal-binding</keyword>
<feature type="region of interest" description="Disordered" evidence="7">
    <location>
        <begin position="373"/>
        <end position="433"/>
    </location>
</feature>
<comment type="caution">
    <text evidence="9">The sequence shown here is derived from an EMBL/GenBank/DDBJ whole genome shotgun (WGS) entry which is preliminary data.</text>
</comment>
<evidence type="ECO:0000256" key="4">
    <source>
        <dbReference type="ARBA" id="ARBA00022833"/>
    </source>
</evidence>
<dbReference type="GO" id="GO:0008270">
    <property type="term" value="F:zinc ion binding"/>
    <property type="evidence" value="ECO:0007669"/>
    <property type="project" value="UniProtKB-KW"/>
</dbReference>
<organism evidence="9 10">
    <name type="scientific">Mycena metata</name>
    <dbReference type="NCBI Taxonomy" id="1033252"/>
    <lineage>
        <taxon>Eukaryota</taxon>
        <taxon>Fungi</taxon>
        <taxon>Dikarya</taxon>
        <taxon>Basidiomycota</taxon>
        <taxon>Agaricomycotina</taxon>
        <taxon>Agaricomycetes</taxon>
        <taxon>Agaricomycetidae</taxon>
        <taxon>Agaricales</taxon>
        <taxon>Marasmiineae</taxon>
        <taxon>Mycenaceae</taxon>
        <taxon>Mycena</taxon>
    </lineage>
</organism>
<reference evidence="9" key="1">
    <citation type="submission" date="2023-03" db="EMBL/GenBank/DDBJ databases">
        <title>Massive genome expansion in bonnet fungi (Mycena s.s.) driven by repeated elements and novel gene families across ecological guilds.</title>
        <authorList>
            <consortium name="Lawrence Berkeley National Laboratory"/>
            <person name="Harder C.B."/>
            <person name="Miyauchi S."/>
            <person name="Viragh M."/>
            <person name="Kuo A."/>
            <person name="Thoen E."/>
            <person name="Andreopoulos B."/>
            <person name="Lu D."/>
            <person name="Skrede I."/>
            <person name="Drula E."/>
            <person name="Henrissat B."/>
            <person name="Morin E."/>
            <person name="Kohler A."/>
            <person name="Barry K."/>
            <person name="LaButti K."/>
            <person name="Morin E."/>
            <person name="Salamov A."/>
            <person name="Lipzen A."/>
            <person name="Mereny Z."/>
            <person name="Hegedus B."/>
            <person name="Baldrian P."/>
            <person name="Stursova M."/>
            <person name="Weitz H."/>
            <person name="Taylor A."/>
            <person name="Grigoriev I.V."/>
            <person name="Nagy L.G."/>
            <person name="Martin F."/>
            <person name="Kauserud H."/>
        </authorList>
    </citation>
    <scope>NUCLEOTIDE SEQUENCE</scope>
    <source>
        <strain evidence="9">CBHHK182m</strain>
    </source>
</reference>
<feature type="compositionally biased region" description="Low complexity" evidence="7">
    <location>
        <begin position="234"/>
        <end position="271"/>
    </location>
</feature>
<dbReference type="AlphaFoldDB" id="A0AAD7IL71"/>
<comment type="subcellular location">
    <subcellularLocation>
        <location evidence="1">Nucleus</location>
    </subcellularLocation>
</comment>
<feature type="compositionally biased region" description="Polar residues" evidence="7">
    <location>
        <begin position="418"/>
        <end position="430"/>
    </location>
</feature>
<evidence type="ECO:0000256" key="5">
    <source>
        <dbReference type="ARBA" id="ARBA00023242"/>
    </source>
</evidence>
<keyword evidence="10" id="KW-1185">Reference proteome</keyword>
<feature type="region of interest" description="Disordered" evidence="7">
    <location>
        <begin position="176"/>
        <end position="357"/>
    </location>
</feature>
<dbReference type="InterPro" id="IPR011011">
    <property type="entry name" value="Znf_FYVE_PHD"/>
</dbReference>
<dbReference type="PROSITE" id="PS01359">
    <property type="entry name" value="ZF_PHD_1"/>
    <property type="match status" value="1"/>
</dbReference>
<feature type="compositionally biased region" description="Polar residues" evidence="7">
    <location>
        <begin position="772"/>
        <end position="784"/>
    </location>
</feature>
<dbReference type="InterPro" id="IPR019787">
    <property type="entry name" value="Znf_PHD-finger"/>
</dbReference>
<dbReference type="SMART" id="SM00249">
    <property type="entry name" value="PHD"/>
    <property type="match status" value="1"/>
</dbReference>
<name>A0AAD7IL71_9AGAR</name>
<evidence type="ECO:0000256" key="2">
    <source>
        <dbReference type="ARBA" id="ARBA00022723"/>
    </source>
</evidence>
<evidence type="ECO:0000256" key="7">
    <source>
        <dbReference type="SAM" id="MobiDB-lite"/>
    </source>
</evidence>
<proteinExistence type="predicted"/>
<keyword evidence="4" id="KW-0862">Zinc</keyword>
<feature type="compositionally biased region" description="Low complexity" evidence="7">
    <location>
        <begin position="785"/>
        <end position="796"/>
    </location>
</feature>
<feature type="region of interest" description="Disordered" evidence="7">
    <location>
        <begin position="720"/>
        <end position="829"/>
    </location>
</feature>
<gene>
    <name evidence="9" type="ORF">B0H16DRAFT_1727541</name>
</gene>
<protein>
    <recommendedName>
        <fullName evidence="8">PHD-type domain-containing protein</fullName>
    </recommendedName>
</protein>
<evidence type="ECO:0000313" key="9">
    <source>
        <dbReference type="EMBL" id="KAJ7743818.1"/>
    </source>
</evidence>
<keyword evidence="3 6" id="KW-0863">Zinc-finger</keyword>
<feature type="region of interest" description="Disordered" evidence="7">
    <location>
        <begin position="1"/>
        <end position="31"/>
    </location>
</feature>